<keyword evidence="1" id="KW-0812">Transmembrane</keyword>
<name>A0ABU8T638_9PSEU</name>
<accession>A0ABU8T638</accession>
<comment type="caution">
    <text evidence="2">The sequence shown here is derived from an EMBL/GenBank/DDBJ whole genome shotgun (WGS) entry which is preliminary data.</text>
</comment>
<gene>
    <name evidence="2" type="ORF">WJX68_10715</name>
</gene>
<evidence type="ECO:0000313" key="2">
    <source>
        <dbReference type="EMBL" id="MEJ8279403.1"/>
    </source>
</evidence>
<reference evidence="2 3" key="1">
    <citation type="submission" date="2024-03" db="EMBL/GenBank/DDBJ databases">
        <title>Draft genome sequence of Pseudonocardia sp. DW16-2.</title>
        <authorList>
            <person name="Duangmal K."/>
        </authorList>
    </citation>
    <scope>NUCLEOTIDE SEQUENCE [LARGE SCALE GENOMIC DNA]</scope>
    <source>
        <strain evidence="2 3">DW16-2</strain>
    </source>
</reference>
<protein>
    <submittedName>
        <fullName evidence="2">Uncharacterized protein</fullName>
    </submittedName>
</protein>
<dbReference type="EMBL" id="JBBJUP010000007">
    <property type="protein sequence ID" value="MEJ8279403.1"/>
    <property type="molecule type" value="Genomic_DNA"/>
</dbReference>
<organism evidence="2 3">
    <name type="scientific">Pseudonocardia spirodelae</name>
    <dbReference type="NCBI Taxonomy" id="3133431"/>
    <lineage>
        <taxon>Bacteria</taxon>
        <taxon>Bacillati</taxon>
        <taxon>Actinomycetota</taxon>
        <taxon>Actinomycetes</taxon>
        <taxon>Pseudonocardiales</taxon>
        <taxon>Pseudonocardiaceae</taxon>
        <taxon>Pseudonocardia</taxon>
    </lineage>
</organism>
<dbReference type="RefSeq" id="WP_340288953.1">
    <property type="nucleotide sequence ID" value="NZ_JBBJUP010000007.1"/>
</dbReference>
<evidence type="ECO:0000256" key="1">
    <source>
        <dbReference type="SAM" id="Phobius"/>
    </source>
</evidence>
<keyword evidence="1" id="KW-0472">Membrane</keyword>
<evidence type="ECO:0000313" key="3">
    <source>
        <dbReference type="Proteomes" id="UP001364211"/>
    </source>
</evidence>
<keyword evidence="3" id="KW-1185">Reference proteome</keyword>
<dbReference type="Proteomes" id="UP001364211">
    <property type="component" value="Unassembled WGS sequence"/>
</dbReference>
<sequence length="251" mass="26326">MARGRAVPPPGGDWRRRMAVRGGRVSHTLASHGWLVFLLAGAGLGVLIGIAIGFSQVGQYPADELFGRSIGYAIASAVFCVVPSVLLLGLPSQALARAYLRSASPAEREAMRRAAENAPAAEPDGLVPGSRWSRAYAGCVGSVTAFHGVVRTVPDGPARDWLRDIGGNLDAELAEALRTARMGESLDGAGPGSEVARTVGARLEVARTAFHDTAELAASIALDLRVDSGFDDVRSQLDLLAAQAPHLRRQT</sequence>
<feature type="transmembrane region" description="Helical" evidence="1">
    <location>
        <begin position="34"/>
        <end position="57"/>
    </location>
</feature>
<feature type="transmembrane region" description="Helical" evidence="1">
    <location>
        <begin position="69"/>
        <end position="90"/>
    </location>
</feature>
<keyword evidence="1" id="KW-1133">Transmembrane helix</keyword>
<proteinExistence type="predicted"/>